<feature type="transmembrane region" description="Helical" evidence="7">
    <location>
        <begin position="244"/>
        <end position="269"/>
    </location>
</feature>
<comment type="subcellular location">
    <subcellularLocation>
        <location evidence="1 7">Cell membrane</location>
        <topology evidence="1 7">Multi-pass membrane protein</topology>
    </subcellularLocation>
</comment>
<dbReference type="InterPro" id="IPR035906">
    <property type="entry name" value="MetI-like_sf"/>
</dbReference>
<evidence type="ECO:0000256" key="3">
    <source>
        <dbReference type="ARBA" id="ARBA00022475"/>
    </source>
</evidence>
<organism evidence="9 10">
    <name type="scientific">Halopelagius inordinatus</name>
    <dbReference type="NCBI Taxonomy" id="553467"/>
    <lineage>
        <taxon>Archaea</taxon>
        <taxon>Methanobacteriati</taxon>
        <taxon>Methanobacteriota</taxon>
        <taxon>Stenosarchaea group</taxon>
        <taxon>Halobacteria</taxon>
        <taxon>Halobacteriales</taxon>
        <taxon>Haloferacaceae</taxon>
    </lineage>
</organism>
<dbReference type="InterPro" id="IPR051393">
    <property type="entry name" value="ABC_transporter_permease"/>
</dbReference>
<evidence type="ECO:0000313" key="9">
    <source>
        <dbReference type="EMBL" id="SFG33000.1"/>
    </source>
</evidence>
<dbReference type="PANTHER" id="PTHR30193:SF42">
    <property type="entry name" value="ABC TRANSPORTER PERMEASE PROTEIN"/>
    <property type="match status" value="1"/>
</dbReference>
<dbReference type="Pfam" id="PF00528">
    <property type="entry name" value="BPD_transp_1"/>
    <property type="match status" value="1"/>
</dbReference>
<dbReference type="SUPFAM" id="SSF161098">
    <property type="entry name" value="MetI-like"/>
    <property type="match status" value="1"/>
</dbReference>
<dbReference type="CDD" id="cd06261">
    <property type="entry name" value="TM_PBP2"/>
    <property type="match status" value="1"/>
</dbReference>
<keyword evidence="10" id="KW-1185">Reference proteome</keyword>
<dbReference type="STRING" id="553467.SAMN04488063_1700"/>
<evidence type="ECO:0000256" key="6">
    <source>
        <dbReference type="ARBA" id="ARBA00023136"/>
    </source>
</evidence>
<keyword evidence="2 7" id="KW-0813">Transport</keyword>
<dbReference type="PANTHER" id="PTHR30193">
    <property type="entry name" value="ABC TRANSPORTER PERMEASE PROTEIN"/>
    <property type="match status" value="1"/>
</dbReference>
<feature type="transmembrane region" description="Helical" evidence="7">
    <location>
        <begin position="200"/>
        <end position="223"/>
    </location>
</feature>
<evidence type="ECO:0000259" key="8">
    <source>
        <dbReference type="PROSITE" id="PS50928"/>
    </source>
</evidence>
<evidence type="ECO:0000256" key="5">
    <source>
        <dbReference type="ARBA" id="ARBA00022989"/>
    </source>
</evidence>
<keyword evidence="4 7" id="KW-0812">Transmembrane</keyword>
<reference evidence="10" key="1">
    <citation type="submission" date="2016-10" db="EMBL/GenBank/DDBJ databases">
        <authorList>
            <person name="Varghese N."/>
            <person name="Submissions S."/>
        </authorList>
    </citation>
    <scope>NUCLEOTIDE SEQUENCE [LARGE SCALE GENOMIC DNA]</scope>
    <source>
        <strain evidence="10">CGMCC 1.7739</strain>
    </source>
</reference>
<keyword evidence="3" id="KW-1003">Cell membrane</keyword>
<feature type="transmembrane region" description="Helical" evidence="7">
    <location>
        <begin position="55"/>
        <end position="76"/>
    </location>
</feature>
<dbReference type="GO" id="GO:0005886">
    <property type="term" value="C:plasma membrane"/>
    <property type="evidence" value="ECO:0007669"/>
    <property type="project" value="UniProtKB-SubCell"/>
</dbReference>
<dbReference type="GO" id="GO:0055085">
    <property type="term" value="P:transmembrane transport"/>
    <property type="evidence" value="ECO:0007669"/>
    <property type="project" value="InterPro"/>
</dbReference>
<sequence>MSNSLFRRLVSRRWGDDSDADGVRTDGGTVTDSPATATQSSRSWRDSEFVRSLPFWLPPALLMGLFVYGAIGWNAIISLTEWEGFGSPDYGNLDFSMYSRMLGDPSFVAAARNTVVLLVVFTVASLLLGLLVAILVDRGIRFENTLRTIYLLPMSLSFVVTAIFWAWMYNPEIGLVNVFLRGIGLDFLTTAWISNPQTKLGAVIFALMWQFSGYCMVVYLAGLRAIPTDQFEAARIDGASTIRMYWRVIIPQLRASTMSAAVVLMVFALKAFDFLYVMFGDTPGPSTDILATMMFRQAFSSSNWAYGAAIATVLFLLALVVIGPYLYVQYKRGDL</sequence>
<name>A0A1I2QY70_9EURY</name>
<accession>A0A1I2QY70</accession>
<keyword evidence="5 7" id="KW-1133">Transmembrane helix</keyword>
<feature type="transmembrane region" description="Helical" evidence="7">
    <location>
        <begin position="115"/>
        <end position="136"/>
    </location>
</feature>
<evidence type="ECO:0000313" key="10">
    <source>
        <dbReference type="Proteomes" id="UP000198876"/>
    </source>
</evidence>
<dbReference type="Gene3D" id="1.10.3720.10">
    <property type="entry name" value="MetI-like"/>
    <property type="match status" value="1"/>
</dbReference>
<evidence type="ECO:0000256" key="7">
    <source>
        <dbReference type="RuleBase" id="RU363032"/>
    </source>
</evidence>
<dbReference type="OrthoDB" id="45815at2157"/>
<dbReference type="AlphaFoldDB" id="A0A1I2QY70"/>
<dbReference type="RefSeq" id="WP_092891209.1">
    <property type="nucleotide sequence ID" value="NZ_FOOQ01000002.1"/>
</dbReference>
<evidence type="ECO:0000256" key="2">
    <source>
        <dbReference type="ARBA" id="ARBA00022448"/>
    </source>
</evidence>
<comment type="similarity">
    <text evidence="7">Belongs to the binding-protein-dependent transport system permease family.</text>
</comment>
<feature type="domain" description="ABC transmembrane type-1" evidence="8">
    <location>
        <begin position="111"/>
        <end position="327"/>
    </location>
</feature>
<keyword evidence="6 7" id="KW-0472">Membrane</keyword>
<protein>
    <submittedName>
        <fullName evidence="9">Glucose/mannose transport system permease protein</fullName>
    </submittedName>
</protein>
<dbReference type="EMBL" id="FOOQ01000002">
    <property type="protein sequence ID" value="SFG33000.1"/>
    <property type="molecule type" value="Genomic_DNA"/>
</dbReference>
<evidence type="ECO:0000256" key="4">
    <source>
        <dbReference type="ARBA" id="ARBA00022692"/>
    </source>
</evidence>
<evidence type="ECO:0000256" key="1">
    <source>
        <dbReference type="ARBA" id="ARBA00004651"/>
    </source>
</evidence>
<dbReference type="PROSITE" id="PS50928">
    <property type="entry name" value="ABC_TM1"/>
    <property type="match status" value="1"/>
</dbReference>
<dbReference type="InterPro" id="IPR000515">
    <property type="entry name" value="MetI-like"/>
</dbReference>
<feature type="transmembrane region" description="Helical" evidence="7">
    <location>
        <begin position="304"/>
        <end position="328"/>
    </location>
</feature>
<proteinExistence type="inferred from homology"/>
<gene>
    <name evidence="9" type="ORF">SAMN04488063_1700</name>
</gene>
<feature type="transmembrane region" description="Helical" evidence="7">
    <location>
        <begin position="148"/>
        <end position="168"/>
    </location>
</feature>
<dbReference type="Proteomes" id="UP000198876">
    <property type="component" value="Unassembled WGS sequence"/>
</dbReference>